<organism evidence="1">
    <name type="scientific">Oryza nivara</name>
    <name type="common">Indian wild rice</name>
    <name type="synonym">Oryza sativa f. spontanea</name>
    <dbReference type="NCBI Taxonomy" id="4536"/>
    <lineage>
        <taxon>Eukaryota</taxon>
        <taxon>Viridiplantae</taxon>
        <taxon>Streptophyta</taxon>
        <taxon>Embryophyta</taxon>
        <taxon>Tracheophyta</taxon>
        <taxon>Spermatophyta</taxon>
        <taxon>Magnoliopsida</taxon>
        <taxon>Liliopsida</taxon>
        <taxon>Poales</taxon>
        <taxon>Poaceae</taxon>
        <taxon>BOP clade</taxon>
        <taxon>Oryzoideae</taxon>
        <taxon>Oryzeae</taxon>
        <taxon>Oryzinae</taxon>
        <taxon>Oryza</taxon>
    </lineage>
</organism>
<dbReference type="EnsemblPlants" id="ONIVA02G11490.1">
    <property type="protein sequence ID" value="ONIVA02G11490.1"/>
    <property type="gene ID" value="ONIVA02G11490"/>
</dbReference>
<name>A0A0E0G478_ORYNI</name>
<dbReference type="Gramene" id="ONIVA02G11490.1">
    <property type="protein sequence ID" value="ONIVA02G11490.1"/>
    <property type="gene ID" value="ONIVA02G11490"/>
</dbReference>
<keyword evidence="2" id="KW-1185">Reference proteome</keyword>
<reference evidence="1" key="2">
    <citation type="submission" date="2018-04" db="EMBL/GenBank/DDBJ databases">
        <title>OnivRS2 (Oryza nivara Reference Sequence Version 2).</title>
        <authorList>
            <person name="Zhang J."/>
            <person name="Kudrna D."/>
            <person name="Lee S."/>
            <person name="Talag J."/>
            <person name="Rajasekar S."/>
            <person name="Welchert J."/>
            <person name="Hsing Y.-I."/>
            <person name="Wing R.A."/>
        </authorList>
    </citation>
    <scope>NUCLEOTIDE SEQUENCE [LARGE SCALE GENOMIC DNA]</scope>
    <source>
        <strain evidence="1">SL10</strain>
    </source>
</reference>
<reference evidence="1" key="1">
    <citation type="submission" date="2015-04" db="UniProtKB">
        <authorList>
            <consortium name="EnsemblPlants"/>
        </authorList>
    </citation>
    <scope>IDENTIFICATION</scope>
    <source>
        <strain evidence="1">SL10</strain>
    </source>
</reference>
<proteinExistence type="predicted"/>
<dbReference type="AlphaFoldDB" id="A0A0E0G478"/>
<protein>
    <submittedName>
        <fullName evidence="1">Uncharacterized protein</fullName>
    </submittedName>
</protein>
<evidence type="ECO:0000313" key="1">
    <source>
        <dbReference type="EnsemblPlants" id="ONIVA02G11490.1"/>
    </source>
</evidence>
<dbReference type="HOGENOM" id="CLU_2908010_0_0_1"/>
<accession>A0A0E0G478</accession>
<sequence length="62" mass="7120">MGESAPLTGRRNSNRSIWGWMEINLQHGYRNMYPAASPLVQRHCEGWTLLTCLITAEKEDDN</sequence>
<evidence type="ECO:0000313" key="2">
    <source>
        <dbReference type="Proteomes" id="UP000006591"/>
    </source>
</evidence>
<dbReference type="Proteomes" id="UP000006591">
    <property type="component" value="Chromosome 2"/>
</dbReference>